<dbReference type="AlphaFoldDB" id="A0A938XUL0"/>
<accession>A0A938XUL0</accession>
<organism evidence="2 3">
    <name type="scientific">Halanaerobacter jeridensis</name>
    <dbReference type="NCBI Taxonomy" id="706427"/>
    <lineage>
        <taxon>Bacteria</taxon>
        <taxon>Bacillati</taxon>
        <taxon>Bacillota</taxon>
        <taxon>Clostridia</taxon>
        <taxon>Halanaerobiales</taxon>
        <taxon>Halobacteroidaceae</taxon>
        <taxon>Halanaerobacter</taxon>
    </lineage>
</organism>
<gene>
    <name evidence="2" type="ORF">JOC47_000691</name>
</gene>
<proteinExistence type="predicted"/>
<dbReference type="Proteomes" id="UP000774000">
    <property type="component" value="Unassembled WGS sequence"/>
</dbReference>
<keyword evidence="3" id="KW-1185">Reference proteome</keyword>
<evidence type="ECO:0000313" key="3">
    <source>
        <dbReference type="Proteomes" id="UP000774000"/>
    </source>
</evidence>
<keyword evidence="1" id="KW-1133">Transmembrane helix</keyword>
<protein>
    <submittedName>
        <fullName evidence="2">Uncharacterized protein</fullName>
    </submittedName>
</protein>
<evidence type="ECO:0000256" key="1">
    <source>
        <dbReference type="SAM" id="Phobius"/>
    </source>
</evidence>
<keyword evidence="1" id="KW-0472">Membrane</keyword>
<dbReference type="EMBL" id="JAFBDQ010000003">
    <property type="protein sequence ID" value="MBM7555857.1"/>
    <property type="molecule type" value="Genomic_DNA"/>
</dbReference>
<reference evidence="2" key="1">
    <citation type="submission" date="2021-01" db="EMBL/GenBank/DDBJ databases">
        <title>Genomic Encyclopedia of Type Strains, Phase IV (KMG-IV): sequencing the most valuable type-strain genomes for metagenomic binning, comparative biology and taxonomic classification.</title>
        <authorList>
            <person name="Goeker M."/>
        </authorList>
    </citation>
    <scope>NUCLEOTIDE SEQUENCE</scope>
    <source>
        <strain evidence="2">DSM 23230</strain>
    </source>
</reference>
<keyword evidence="1" id="KW-0812">Transmembrane</keyword>
<comment type="caution">
    <text evidence="2">The sequence shown here is derived from an EMBL/GenBank/DDBJ whole genome shotgun (WGS) entry which is preliminary data.</text>
</comment>
<sequence>MEDINLKKVIVAAIIALILLFSGNYLITDYRVDRQLEKQLTELPQIKEVKVEEEKEYQLEIFLVDIEDLRTVNLEVRKKISDILNTDNYSLIFRGKESINLKQIYNKINLALYESLVTGKYTKFGSEVDKYREQYNLQKAEVKVDHDYIYLTLADDKGAIYKVLTRSKSKVGDENG</sequence>
<evidence type="ECO:0000313" key="2">
    <source>
        <dbReference type="EMBL" id="MBM7555857.1"/>
    </source>
</evidence>
<name>A0A938XUL0_9FIRM</name>
<feature type="transmembrane region" description="Helical" evidence="1">
    <location>
        <begin position="6"/>
        <end position="27"/>
    </location>
</feature>
<dbReference type="RefSeq" id="WP_204700576.1">
    <property type="nucleotide sequence ID" value="NZ_JAFBDQ010000003.1"/>
</dbReference>